<comment type="similarity">
    <text evidence="1">Belongs to the anhydro-N-acetylmuramic acid kinase family.</text>
</comment>
<dbReference type="RefSeq" id="WP_036203304.1">
    <property type="nucleotide sequence ID" value="NZ_CP020931.1"/>
</dbReference>
<dbReference type="Pfam" id="PF03702">
    <property type="entry name" value="AnmK"/>
    <property type="match status" value="1"/>
</dbReference>
<evidence type="ECO:0000313" key="2">
    <source>
        <dbReference type="EMBL" id="ARM85587.1"/>
    </source>
</evidence>
<dbReference type="GO" id="GO:0005524">
    <property type="term" value="F:ATP binding"/>
    <property type="evidence" value="ECO:0007669"/>
    <property type="project" value="UniProtKB-UniRule"/>
</dbReference>
<dbReference type="GO" id="GO:0006040">
    <property type="term" value="P:amino sugar metabolic process"/>
    <property type="evidence" value="ECO:0007669"/>
    <property type="project" value="InterPro"/>
</dbReference>
<protein>
    <recommendedName>
        <fullName evidence="1">Anhydro-N-acetylmuramic acid kinase</fullName>
        <ecNumber evidence="1">2.7.1.170</ecNumber>
    </recommendedName>
    <alternativeName>
        <fullName evidence="1">AnhMurNAc kinase</fullName>
    </alternativeName>
</protein>
<dbReference type="UniPathway" id="UPA00343"/>
<dbReference type="UniPathway" id="UPA00544"/>
<dbReference type="InterPro" id="IPR043129">
    <property type="entry name" value="ATPase_NBD"/>
</dbReference>
<dbReference type="EC" id="2.7.1.170" evidence="1"/>
<dbReference type="GO" id="GO:0016301">
    <property type="term" value="F:kinase activity"/>
    <property type="evidence" value="ECO:0007669"/>
    <property type="project" value="UniProtKB-KW"/>
</dbReference>
<dbReference type="GeneID" id="77257487"/>
<evidence type="ECO:0000256" key="1">
    <source>
        <dbReference type="HAMAP-Rule" id="MF_01270"/>
    </source>
</evidence>
<dbReference type="InterPro" id="IPR005338">
    <property type="entry name" value="Anhydro_N_Ac-Mur_kinase"/>
</dbReference>
<keyword evidence="1 2" id="KW-0418">Kinase</keyword>
<dbReference type="SUPFAM" id="SSF53067">
    <property type="entry name" value="Actin-like ATPase domain"/>
    <property type="match status" value="1"/>
</dbReference>
<dbReference type="PANTHER" id="PTHR30605">
    <property type="entry name" value="ANHYDRO-N-ACETYLMURAMIC ACID KINASE"/>
    <property type="match status" value="1"/>
</dbReference>
<dbReference type="STRING" id="1420917.AU15_03945"/>
<dbReference type="CDD" id="cd24050">
    <property type="entry name" value="ASKHA_NBD_ANMK"/>
    <property type="match status" value="1"/>
</dbReference>
<dbReference type="GO" id="GO:0009254">
    <property type="term" value="P:peptidoglycan turnover"/>
    <property type="evidence" value="ECO:0007669"/>
    <property type="project" value="UniProtKB-UniRule"/>
</dbReference>
<sequence>MKAWIGLMSGTSMDGIDAILVSFNGQTIQVHATHTTAYPDDIRRRLVNLGQNRGTPDDVGELDHAVGSLFALAAETVIGKSGFPASSINAIGSHGQTLRHHPDSSAPFSLQIGDPTVITERTGITTVADFRRRDLAAGGQGAPLVPAFHKAFFSAEGESRCILNLGGIANITHLPAGANEPITGFDTGPANALMDAWCMDQTGRAFDEDGAWAEEGEINQALLSDLLSDAYFSRQPPKSTGTEKFNIEWIRTQLRRHPDLSGADVQRTLLELTAVSVAQQLPQSPGMTIFACGGGAKNRILMRALQRTCSPARLASTDDLGLDPQWVEPAAFAWLASQTLAGKPGNVPEVTGAEGKRILGAVYYA</sequence>
<comment type="pathway">
    <text evidence="1">Amino-sugar metabolism; 1,6-anhydro-N-acetylmuramate degradation.</text>
</comment>
<dbReference type="NCBIfam" id="NF007139">
    <property type="entry name" value="PRK09585.1-3"/>
    <property type="match status" value="1"/>
</dbReference>
<dbReference type="PANTHER" id="PTHR30605:SF0">
    <property type="entry name" value="ANHYDRO-N-ACETYLMURAMIC ACID KINASE"/>
    <property type="match status" value="1"/>
</dbReference>
<dbReference type="Gene3D" id="3.30.420.40">
    <property type="match status" value="2"/>
</dbReference>
<dbReference type="HAMAP" id="MF_01270">
    <property type="entry name" value="AnhMurNAc_kinase"/>
    <property type="match status" value="1"/>
</dbReference>
<dbReference type="GO" id="GO:0097175">
    <property type="term" value="P:1,6-anhydro-N-acetyl-beta-muramic acid catabolic process"/>
    <property type="evidence" value="ECO:0007669"/>
    <property type="project" value="UniProtKB-UniRule"/>
</dbReference>
<comment type="function">
    <text evidence="1">Catalyzes the specific phosphorylation of 1,6-anhydro-N-acetylmuramic acid (anhMurNAc) with the simultaneous cleavage of the 1,6-anhydro ring, generating MurNAc-6-P. Is required for the utilization of anhMurNAc either imported from the medium or derived from its own cell wall murein, and thus plays a role in cell wall recycling.</text>
</comment>
<name>A0A1W6KDW5_9GAMM</name>
<accession>A0A1W6KDW5</accession>
<dbReference type="AlphaFoldDB" id="A0A1W6KDW5"/>
<dbReference type="EMBL" id="CP020931">
    <property type="protein sequence ID" value="ARM85587.1"/>
    <property type="molecule type" value="Genomic_DNA"/>
</dbReference>
<keyword evidence="1" id="KW-0067">ATP-binding</keyword>
<gene>
    <name evidence="1 2" type="primary">anmK</name>
    <name evidence="2" type="ORF">MARSALSMR5_03564</name>
</gene>
<keyword evidence="1" id="KW-0547">Nucleotide-binding</keyword>
<comment type="pathway">
    <text evidence="1">Cell wall biogenesis; peptidoglycan recycling.</text>
</comment>
<evidence type="ECO:0000313" key="3">
    <source>
        <dbReference type="Proteomes" id="UP000193100"/>
    </source>
</evidence>
<keyword evidence="1" id="KW-0119">Carbohydrate metabolism</keyword>
<keyword evidence="1 2" id="KW-0808">Transferase</keyword>
<dbReference type="GO" id="GO:0016773">
    <property type="term" value="F:phosphotransferase activity, alcohol group as acceptor"/>
    <property type="evidence" value="ECO:0007669"/>
    <property type="project" value="UniProtKB-UniRule"/>
</dbReference>
<proteinExistence type="inferred from homology"/>
<feature type="binding site" evidence="1">
    <location>
        <begin position="10"/>
        <end position="17"/>
    </location>
    <ligand>
        <name>ATP</name>
        <dbReference type="ChEBI" id="CHEBI:30616"/>
    </ligand>
</feature>
<organism evidence="2 3">
    <name type="scientific">Marinobacter salarius</name>
    <dbReference type="NCBI Taxonomy" id="1420917"/>
    <lineage>
        <taxon>Bacteria</taxon>
        <taxon>Pseudomonadati</taxon>
        <taxon>Pseudomonadota</taxon>
        <taxon>Gammaproteobacteria</taxon>
        <taxon>Pseudomonadales</taxon>
        <taxon>Marinobacteraceae</taxon>
        <taxon>Marinobacter</taxon>
    </lineage>
</organism>
<reference evidence="2 3" key="1">
    <citation type="submission" date="2017-04" db="EMBL/GenBank/DDBJ databases">
        <title>Genome Sequence of Marinobacter salarius strain SMR5 Isolated from a culture of the Diatom Skeletonema marinoi.</title>
        <authorList>
            <person name="Topel M."/>
            <person name="Pinder M.I.M."/>
            <person name="Johansson O.N."/>
            <person name="Kourtchenko O."/>
            <person name="Godhe A."/>
            <person name="Clarke A.K."/>
        </authorList>
    </citation>
    <scope>NUCLEOTIDE SEQUENCE [LARGE SCALE GENOMIC DNA]</scope>
    <source>
        <strain evidence="2 3">SMR5</strain>
    </source>
</reference>
<comment type="catalytic activity">
    <reaction evidence="1">
        <text>1,6-anhydro-N-acetyl-beta-muramate + ATP + H2O = N-acetyl-D-muramate 6-phosphate + ADP + H(+)</text>
        <dbReference type="Rhea" id="RHEA:24952"/>
        <dbReference type="ChEBI" id="CHEBI:15377"/>
        <dbReference type="ChEBI" id="CHEBI:15378"/>
        <dbReference type="ChEBI" id="CHEBI:30616"/>
        <dbReference type="ChEBI" id="CHEBI:58690"/>
        <dbReference type="ChEBI" id="CHEBI:58722"/>
        <dbReference type="ChEBI" id="CHEBI:456216"/>
        <dbReference type="EC" id="2.7.1.170"/>
    </reaction>
</comment>
<dbReference type="Proteomes" id="UP000193100">
    <property type="component" value="Chromosome"/>
</dbReference>